<evidence type="ECO:0000313" key="7">
    <source>
        <dbReference type="Proteomes" id="UP001596203"/>
    </source>
</evidence>
<sequence>MSSDSVIDSLTVAVGANPDDVPLRLHLAGLLLDAGRPAEAIAQIGQALARNPADAAAQSLMQRALGGGPAAGQAAGSTAPGSPPGPATGPTSGPTGDAPGPAGTAGPGAPPPTDDPLAAYETELADVVPPRFVSAGDEPEPVIGDADRMFDVETSTIRLSDVGGMTEVKERLELAFLGPLRNPELRKLYGKSLRGGLMLYGPPGCGKTFLAKAIAGEMGAKFISLSIVDVLDMWIGNSERNLHELFQAARRSAPCVLFLDEVDALGHKRSKVTSSNMRTLGNQLLAELDGVEGNNEGVFVLAATNTPWDVDAALRRPGRLDRVVLVLPPDAPARTSILEYHLRDRPIANIDVRRIVGATEDFSGADLAHLCESAAEYAMADSIRRGEVRMIEQRDFDRALKDVRPSTKPWFATARNVAMFANEGGTYDDLVAYLKRRKML</sequence>
<comment type="caution">
    <text evidence="6">The sequence shown here is derived from an EMBL/GenBank/DDBJ whole genome shotgun (WGS) entry which is preliminary data.</text>
</comment>
<dbReference type="Pfam" id="PF17862">
    <property type="entry name" value="AAA_lid_3"/>
    <property type="match status" value="1"/>
</dbReference>
<dbReference type="Pfam" id="PF14559">
    <property type="entry name" value="TPR_19"/>
    <property type="match status" value="1"/>
</dbReference>
<keyword evidence="1 3" id="KW-0547">Nucleotide-binding</keyword>
<evidence type="ECO:0000256" key="4">
    <source>
        <dbReference type="SAM" id="MobiDB-lite"/>
    </source>
</evidence>
<keyword evidence="7" id="KW-1185">Reference proteome</keyword>
<protein>
    <submittedName>
        <fullName evidence="6">AAA family ATPase</fullName>
    </submittedName>
</protein>
<feature type="region of interest" description="Disordered" evidence="4">
    <location>
        <begin position="66"/>
        <end position="117"/>
    </location>
</feature>
<dbReference type="InterPro" id="IPR050168">
    <property type="entry name" value="AAA_ATPase_domain"/>
</dbReference>
<name>A0ABW1K6P9_9ACTN</name>
<dbReference type="PROSITE" id="PS00674">
    <property type="entry name" value="AAA"/>
    <property type="match status" value="1"/>
</dbReference>
<reference evidence="7" key="1">
    <citation type="journal article" date="2019" name="Int. J. Syst. Evol. Microbiol.">
        <title>The Global Catalogue of Microorganisms (GCM) 10K type strain sequencing project: providing services to taxonomists for standard genome sequencing and annotation.</title>
        <authorList>
            <consortium name="The Broad Institute Genomics Platform"/>
            <consortium name="The Broad Institute Genome Sequencing Center for Infectious Disease"/>
            <person name="Wu L."/>
            <person name="Ma J."/>
        </authorList>
    </citation>
    <scope>NUCLEOTIDE SEQUENCE [LARGE SCALE GENOMIC DNA]</scope>
    <source>
        <strain evidence="7">ZS-35-S2</strain>
    </source>
</reference>
<dbReference type="SUPFAM" id="SSF52540">
    <property type="entry name" value="P-loop containing nucleoside triphosphate hydrolases"/>
    <property type="match status" value="1"/>
</dbReference>
<dbReference type="Gene3D" id="1.10.8.60">
    <property type="match status" value="1"/>
</dbReference>
<comment type="similarity">
    <text evidence="3">Belongs to the AAA ATPase family.</text>
</comment>
<dbReference type="InterPro" id="IPR003960">
    <property type="entry name" value="ATPase_AAA_CS"/>
</dbReference>
<evidence type="ECO:0000256" key="1">
    <source>
        <dbReference type="ARBA" id="ARBA00022741"/>
    </source>
</evidence>
<dbReference type="Pfam" id="PF00004">
    <property type="entry name" value="AAA"/>
    <property type="match status" value="1"/>
</dbReference>
<dbReference type="InterPro" id="IPR041569">
    <property type="entry name" value="AAA_lid_3"/>
</dbReference>
<feature type="compositionally biased region" description="Low complexity" evidence="4">
    <location>
        <begin position="71"/>
        <end position="80"/>
    </location>
</feature>
<dbReference type="InterPro" id="IPR003593">
    <property type="entry name" value="AAA+_ATPase"/>
</dbReference>
<dbReference type="SUPFAM" id="SSF48452">
    <property type="entry name" value="TPR-like"/>
    <property type="match status" value="1"/>
</dbReference>
<feature type="compositionally biased region" description="Low complexity" evidence="4">
    <location>
        <begin position="88"/>
        <end position="104"/>
    </location>
</feature>
<dbReference type="Proteomes" id="UP001596203">
    <property type="component" value="Unassembled WGS sequence"/>
</dbReference>
<dbReference type="PANTHER" id="PTHR23077:SF171">
    <property type="entry name" value="NUCLEAR VALOSIN-CONTAINING PROTEIN-LIKE"/>
    <property type="match status" value="1"/>
</dbReference>
<keyword evidence="2 3" id="KW-0067">ATP-binding</keyword>
<evidence type="ECO:0000256" key="2">
    <source>
        <dbReference type="ARBA" id="ARBA00022840"/>
    </source>
</evidence>
<dbReference type="InterPro" id="IPR011990">
    <property type="entry name" value="TPR-like_helical_dom_sf"/>
</dbReference>
<accession>A0ABW1K6P9</accession>
<evidence type="ECO:0000259" key="5">
    <source>
        <dbReference type="SMART" id="SM00382"/>
    </source>
</evidence>
<evidence type="ECO:0000313" key="6">
    <source>
        <dbReference type="EMBL" id="MFC6017462.1"/>
    </source>
</evidence>
<feature type="domain" description="AAA+ ATPase" evidence="5">
    <location>
        <begin position="193"/>
        <end position="330"/>
    </location>
</feature>
<dbReference type="Gene3D" id="1.25.40.10">
    <property type="entry name" value="Tetratricopeptide repeat domain"/>
    <property type="match status" value="1"/>
</dbReference>
<dbReference type="PANTHER" id="PTHR23077">
    <property type="entry name" value="AAA-FAMILY ATPASE"/>
    <property type="match status" value="1"/>
</dbReference>
<dbReference type="InterPro" id="IPR027417">
    <property type="entry name" value="P-loop_NTPase"/>
</dbReference>
<organism evidence="6 7">
    <name type="scientific">Plantactinospora solaniradicis</name>
    <dbReference type="NCBI Taxonomy" id="1723736"/>
    <lineage>
        <taxon>Bacteria</taxon>
        <taxon>Bacillati</taxon>
        <taxon>Actinomycetota</taxon>
        <taxon>Actinomycetes</taxon>
        <taxon>Micromonosporales</taxon>
        <taxon>Micromonosporaceae</taxon>
        <taxon>Plantactinospora</taxon>
    </lineage>
</organism>
<evidence type="ECO:0000256" key="3">
    <source>
        <dbReference type="RuleBase" id="RU003651"/>
    </source>
</evidence>
<gene>
    <name evidence="6" type="ORF">ACFP2T_14755</name>
</gene>
<dbReference type="InterPro" id="IPR003959">
    <property type="entry name" value="ATPase_AAA_core"/>
</dbReference>
<dbReference type="SMART" id="SM00382">
    <property type="entry name" value="AAA"/>
    <property type="match status" value="1"/>
</dbReference>
<dbReference type="EMBL" id="JBHSPR010000010">
    <property type="protein sequence ID" value="MFC6017462.1"/>
    <property type="molecule type" value="Genomic_DNA"/>
</dbReference>
<proteinExistence type="inferred from homology"/>
<dbReference type="Gene3D" id="3.40.50.300">
    <property type="entry name" value="P-loop containing nucleotide triphosphate hydrolases"/>
    <property type="match status" value="1"/>
</dbReference>
<dbReference type="RefSeq" id="WP_377421726.1">
    <property type="nucleotide sequence ID" value="NZ_JBHSPR010000010.1"/>
</dbReference>